<dbReference type="RefSeq" id="WP_114045268.1">
    <property type="nucleotide sequence ID" value="NZ_CP025198.1"/>
</dbReference>
<reference evidence="2 3" key="1">
    <citation type="submission" date="2017-12" db="EMBL/GenBank/DDBJ databases">
        <title>The whole genome sequence of the Acidipropionibacterium virtanenii sp. nov. type strain JS278.</title>
        <authorList>
            <person name="Laine P."/>
            <person name="Deptula P."/>
            <person name="Varmanen P."/>
            <person name="Auvinen P."/>
        </authorList>
    </citation>
    <scope>NUCLEOTIDE SEQUENCE [LARGE SCALE GENOMIC DNA]</scope>
    <source>
        <strain evidence="2 3">JS278</strain>
    </source>
</reference>
<name>A0A344UVU1_9ACTN</name>
<protein>
    <submittedName>
        <fullName evidence="2">Antitoxin VapB46</fullName>
    </submittedName>
</protein>
<dbReference type="OrthoDB" id="557859at2"/>
<comment type="similarity">
    <text evidence="1">Belongs to the phD/YefM antitoxin family.</text>
</comment>
<evidence type="ECO:0000256" key="1">
    <source>
        <dbReference type="ARBA" id="ARBA00009981"/>
    </source>
</evidence>
<dbReference type="EMBL" id="CP025198">
    <property type="protein sequence ID" value="AXE39389.1"/>
    <property type="molecule type" value="Genomic_DNA"/>
</dbReference>
<keyword evidence="3" id="KW-1185">Reference proteome</keyword>
<dbReference type="Gene3D" id="3.40.1620.10">
    <property type="entry name" value="YefM-like domain"/>
    <property type="match status" value="1"/>
</dbReference>
<dbReference type="SUPFAM" id="SSF143120">
    <property type="entry name" value="YefM-like"/>
    <property type="match status" value="1"/>
</dbReference>
<dbReference type="KEGG" id="acij:JS278_02237"/>
<dbReference type="NCBIfam" id="TIGR01552">
    <property type="entry name" value="phd_fam"/>
    <property type="match status" value="1"/>
</dbReference>
<gene>
    <name evidence="2" type="ORF">JS278_02237</name>
</gene>
<accession>A0A344UVU1</accession>
<dbReference type="AlphaFoldDB" id="A0A344UVU1"/>
<dbReference type="InterPro" id="IPR036165">
    <property type="entry name" value="YefM-like_sf"/>
</dbReference>
<evidence type="ECO:0000313" key="3">
    <source>
        <dbReference type="Proteomes" id="UP000251995"/>
    </source>
</evidence>
<evidence type="ECO:0000313" key="2">
    <source>
        <dbReference type="EMBL" id="AXE39389.1"/>
    </source>
</evidence>
<dbReference type="Proteomes" id="UP000251995">
    <property type="component" value="Chromosome"/>
</dbReference>
<organism evidence="2 3">
    <name type="scientific">Acidipropionibacterium virtanenii</name>
    <dbReference type="NCBI Taxonomy" id="2057246"/>
    <lineage>
        <taxon>Bacteria</taxon>
        <taxon>Bacillati</taxon>
        <taxon>Actinomycetota</taxon>
        <taxon>Actinomycetes</taxon>
        <taxon>Propionibacteriales</taxon>
        <taxon>Propionibacteriaceae</taxon>
        <taxon>Acidipropionibacterium</taxon>
    </lineage>
</organism>
<sequence length="88" mass="9432">MEIITHREMRNRSAEVLRRVEAGESLQVSNNGRPAALIVPVPHDAVAAAIIDGGARPARAGLGTLRSIPRVRSATGTAQIIEDARGRW</sequence>
<proteinExistence type="inferred from homology"/>